<keyword evidence="2" id="KW-1185">Reference proteome</keyword>
<gene>
    <name evidence="1" type="ORF">CEXT_553531</name>
</gene>
<accession>A0AAV4VA57</accession>
<dbReference type="AlphaFoldDB" id="A0AAV4VA57"/>
<reference evidence="1 2" key="1">
    <citation type="submission" date="2021-06" db="EMBL/GenBank/DDBJ databases">
        <title>Caerostris extrusa draft genome.</title>
        <authorList>
            <person name="Kono N."/>
            <person name="Arakawa K."/>
        </authorList>
    </citation>
    <scope>NUCLEOTIDE SEQUENCE [LARGE SCALE GENOMIC DNA]</scope>
</reference>
<evidence type="ECO:0000313" key="1">
    <source>
        <dbReference type="EMBL" id="GIY67001.1"/>
    </source>
</evidence>
<comment type="caution">
    <text evidence="1">The sequence shown here is derived from an EMBL/GenBank/DDBJ whole genome shotgun (WGS) entry which is preliminary data.</text>
</comment>
<proteinExistence type="predicted"/>
<dbReference type="Proteomes" id="UP001054945">
    <property type="component" value="Unassembled WGS sequence"/>
</dbReference>
<protein>
    <submittedName>
        <fullName evidence="1">Uncharacterized protein</fullName>
    </submittedName>
</protein>
<evidence type="ECO:0000313" key="2">
    <source>
        <dbReference type="Proteomes" id="UP001054945"/>
    </source>
</evidence>
<sequence length="70" mass="7779">MTISTVEQNSIRYAIGVDSISYNVWQPVAAKTAQKVFLQVNELFKDEPFGIICDCESKLAVNDVVDNQAL</sequence>
<dbReference type="EMBL" id="BPLR01014185">
    <property type="protein sequence ID" value="GIY67001.1"/>
    <property type="molecule type" value="Genomic_DNA"/>
</dbReference>
<name>A0AAV4VA57_CAEEX</name>
<organism evidence="1 2">
    <name type="scientific">Caerostris extrusa</name>
    <name type="common">Bark spider</name>
    <name type="synonym">Caerostris bankana</name>
    <dbReference type="NCBI Taxonomy" id="172846"/>
    <lineage>
        <taxon>Eukaryota</taxon>
        <taxon>Metazoa</taxon>
        <taxon>Ecdysozoa</taxon>
        <taxon>Arthropoda</taxon>
        <taxon>Chelicerata</taxon>
        <taxon>Arachnida</taxon>
        <taxon>Araneae</taxon>
        <taxon>Araneomorphae</taxon>
        <taxon>Entelegynae</taxon>
        <taxon>Araneoidea</taxon>
        <taxon>Araneidae</taxon>
        <taxon>Caerostris</taxon>
    </lineage>
</organism>